<accession>A0A382VFL2</accession>
<gene>
    <name evidence="2" type="ORF">METZ01_LOCUS397679</name>
</gene>
<name>A0A382VFL2_9ZZZZ</name>
<dbReference type="PANTHER" id="PTHR19328">
    <property type="entry name" value="HEDGEHOG-INTERACTING PROTEIN"/>
    <property type="match status" value="1"/>
</dbReference>
<proteinExistence type="predicted"/>
<dbReference type="SUPFAM" id="SSF50952">
    <property type="entry name" value="Soluble quinoprotein glucose dehydrogenase"/>
    <property type="match status" value="1"/>
</dbReference>
<reference evidence="2" key="1">
    <citation type="submission" date="2018-05" db="EMBL/GenBank/DDBJ databases">
        <authorList>
            <person name="Lanie J.A."/>
            <person name="Ng W.-L."/>
            <person name="Kazmierczak K.M."/>
            <person name="Andrzejewski T.M."/>
            <person name="Davidsen T.M."/>
            <person name="Wayne K.J."/>
            <person name="Tettelin H."/>
            <person name="Glass J.I."/>
            <person name="Rusch D."/>
            <person name="Podicherti R."/>
            <person name="Tsui H.-C.T."/>
            <person name="Winkler M.E."/>
        </authorList>
    </citation>
    <scope>NUCLEOTIDE SEQUENCE</scope>
</reference>
<dbReference type="Pfam" id="PF07995">
    <property type="entry name" value="GSDH"/>
    <property type="match status" value="1"/>
</dbReference>
<dbReference type="InterPro" id="IPR011041">
    <property type="entry name" value="Quinoprot_gluc/sorb_DH_b-prop"/>
</dbReference>
<feature type="non-terminal residue" evidence="2">
    <location>
        <position position="260"/>
    </location>
</feature>
<dbReference type="EMBL" id="UINC01151299">
    <property type="protein sequence ID" value="SVD44825.1"/>
    <property type="molecule type" value="Genomic_DNA"/>
</dbReference>
<dbReference type="Gene3D" id="2.120.10.30">
    <property type="entry name" value="TolB, C-terminal domain"/>
    <property type="match status" value="1"/>
</dbReference>
<evidence type="ECO:0000259" key="1">
    <source>
        <dbReference type="Pfam" id="PF07995"/>
    </source>
</evidence>
<dbReference type="AlphaFoldDB" id="A0A382VFL2"/>
<sequence>MKPMRVVIPVFLILFSIILLNLGSNDILTYAEENKTNNIVIKDSNLIVEEYVSGLNLPVMIDFIDDDDGVHMLVIEKDEGTVKIIKDGILISEPILQLEVSNTSEEGLLGILVQNNDVFVHHTTRSVDDDTTSNWFTKYTWNGEKLIEPVELLSFHKGTGMHNGGVMIEDENGIVFGAIGDLGYGKVLDMQQQKNFLSAENNYIGSILSLNEPSEVYAVGIRNTYGLDIDPVTGILWDTENGHRDFDEVNLVQKKFNSGW</sequence>
<protein>
    <recommendedName>
        <fullName evidence="1">Glucose/Sorbosone dehydrogenase domain-containing protein</fullName>
    </recommendedName>
</protein>
<organism evidence="2">
    <name type="scientific">marine metagenome</name>
    <dbReference type="NCBI Taxonomy" id="408172"/>
    <lineage>
        <taxon>unclassified sequences</taxon>
        <taxon>metagenomes</taxon>
        <taxon>ecological metagenomes</taxon>
    </lineage>
</organism>
<dbReference type="PANTHER" id="PTHR19328:SF75">
    <property type="entry name" value="ALDOSE SUGAR DEHYDROGENASE YLII"/>
    <property type="match status" value="1"/>
</dbReference>
<dbReference type="InterPro" id="IPR012938">
    <property type="entry name" value="Glc/Sorbosone_DH"/>
</dbReference>
<feature type="domain" description="Glucose/Sorbosone dehydrogenase" evidence="1">
    <location>
        <begin position="56"/>
        <end position="260"/>
    </location>
</feature>
<evidence type="ECO:0000313" key="2">
    <source>
        <dbReference type="EMBL" id="SVD44825.1"/>
    </source>
</evidence>
<dbReference type="InterPro" id="IPR011042">
    <property type="entry name" value="6-blade_b-propeller_TolB-like"/>
</dbReference>